<dbReference type="Proteomes" id="UP000248198">
    <property type="component" value="Unassembled WGS sequence"/>
</dbReference>
<keyword evidence="1" id="KW-0812">Transmembrane</keyword>
<proteinExistence type="predicted"/>
<evidence type="ECO:0000256" key="1">
    <source>
        <dbReference type="SAM" id="Phobius"/>
    </source>
</evidence>
<gene>
    <name evidence="2" type="ORF">B0O44_104300</name>
</gene>
<sequence>MVEPGRIQHAKYVSQKADRLEEFKKEKEVYDIMDFIFQPLSTALTLLFYWEFKKDGLLKKAEQQKKFRLCFLILIVLVFLITYL</sequence>
<feature type="transmembrane region" description="Helical" evidence="1">
    <location>
        <begin position="67"/>
        <end position="83"/>
    </location>
</feature>
<dbReference type="AlphaFoldDB" id="A0A318URD3"/>
<keyword evidence="1" id="KW-1133">Transmembrane helix</keyword>
<keyword evidence="1" id="KW-0472">Membrane</keyword>
<accession>A0A318URD3</accession>
<keyword evidence="3" id="KW-1185">Reference proteome</keyword>
<protein>
    <submittedName>
        <fullName evidence="2">Uncharacterized protein</fullName>
    </submittedName>
</protein>
<reference evidence="2 3" key="1">
    <citation type="submission" date="2018-06" db="EMBL/GenBank/DDBJ databases">
        <title>Genomic Encyclopedia of Archaeal and Bacterial Type Strains, Phase II (KMG-II): from individual species to whole genera.</title>
        <authorList>
            <person name="Goeker M."/>
        </authorList>
    </citation>
    <scope>NUCLEOTIDE SEQUENCE [LARGE SCALE GENOMIC DNA]</scope>
    <source>
        <strain evidence="2 3">DSM 27372</strain>
    </source>
</reference>
<comment type="caution">
    <text evidence="2">The sequence shown here is derived from an EMBL/GenBank/DDBJ whole genome shotgun (WGS) entry which is preliminary data.</text>
</comment>
<dbReference type="EMBL" id="QKLU01000004">
    <property type="protein sequence ID" value="PYF74129.1"/>
    <property type="molecule type" value="Genomic_DNA"/>
</dbReference>
<evidence type="ECO:0000313" key="2">
    <source>
        <dbReference type="EMBL" id="PYF74129.1"/>
    </source>
</evidence>
<organism evidence="2 3">
    <name type="scientific">Pedobacter nutrimenti</name>
    <dbReference type="NCBI Taxonomy" id="1241337"/>
    <lineage>
        <taxon>Bacteria</taxon>
        <taxon>Pseudomonadati</taxon>
        <taxon>Bacteroidota</taxon>
        <taxon>Sphingobacteriia</taxon>
        <taxon>Sphingobacteriales</taxon>
        <taxon>Sphingobacteriaceae</taxon>
        <taxon>Pedobacter</taxon>
    </lineage>
</organism>
<name>A0A318URD3_9SPHI</name>
<evidence type="ECO:0000313" key="3">
    <source>
        <dbReference type="Proteomes" id="UP000248198"/>
    </source>
</evidence>